<dbReference type="AlphaFoldDB" id="A0AAD7UKM7"/>
<protein>
    <submittedName>
        <fullName evidence="1">Uncharacterized protein</fullName>
    </submittedName>
</protein>
<sequence>MAELAKAAHSISVGTRVVLIAKEARPVVGAALFRLTTFACLGLLGYAVACARRKGVIELYSERALQEGVQRYCEDGVCVIASNRYERDLGRPNGLYHGIILGLFQEKRLEVNNAKSCEVSEELVVADWGGCQLDVMAIRAGNFRLSATTATGRIVEFELVGKYAEVRLQVQAIDERVVVSYWDYTIEDATRDCCFTESVLWSSDWFSTVNPKNTLNVVDSGRFAFPPIRKSTGVKVQNRNAYGLLTQFFGLGNVVDFPHFGCAKFREVFSGTRAYGLAMDVIATDLHSPVHGMIGGNKNYVPEIEADHDAFHAHIYNVSSASNAVAKKWWRMGIIECPKFCAPDTPAVNSPELETQCGWIFGLDLAGSPNT</sequence>
<name>A0AAD7UKM7_9STRA</name>
<organism evidence="1 2">
    <name type="scientific">Chrysophaeum taylorii</name>
    <dbReference type="NCBI Taxonomy" id="2483200"/>
    <lineage>
        <taxon>Eukaryota</taxon>
        <taxon>Sar</taxon>
        <taxon>Stramenopiles</taxon>
        <taxon>Ochrophyta</taxon>
        <taxon>Pelagophyceae</taxon>
        <taxon>Pelagomonadales</taxon>
        <taxon>Pelagomonadaceae</taxon>
        <taxon>Chrysophaeum</taxon>
    </lineage>
</organism>
<dbReference type="Gene3D" id="1.10.1280.10">
    <property type="entry name" value="Di-copper center containing domain from catechol oxidase"/>
    <property type="match status" value="1"/>
</dbReference>
<comment type="caution">
    <text evidence="1">The sequence shown here is derived from an EMBL/GenBank/DDBJ whole genome shotgun (WGS) entry which is preliminary data.</text>
</comment>
<evidence type="ECO:0000313" key="1">
    <source>
        <dbReference type="EMBL" id="KAJ8609684.1"/>
    </source>
</evidence>
<dbReference type="InterPro" id="IPR008922">
    <property type="entry name" value="Di-copper_centre_dom_sf"/>
</dbReference>
<evidence type="ECO:0000313" key="2">
    <source>
        <dbReference type="Proteomes" id="UP001230188"/>
    </source>
</evidence>
<accession>A0AAD7UKM7</accession>
<keyword evidence="2" id="KW-1185">Reference proteome</keyword>
<gene>
    <name evidence="1" type="ORF">CTAYLR_009383</name>
</gene>
<dbReference type="EMBL" id="JAQMWT010000135">
    <property type="protein sequence ID" value="KAJ8609684.1"/>
    <property type="molecule type" value="Genomic_DNA"/>
</dbReference>
<dbReference type="Proteomes" id="UP001230188">
    <property type="component" value="Unassembled WGS sequence"/>
</dbReference>
<reference evidence="1" key="1">
    <citation type="submission" date="2023-01" db="EMBL/GenBank/DDBJ databases">
        <title>Metagenome sequencing of chrysophaentin producing Chrysophaeum taylorii.</title>
        <authorList>
            <person name="Davison J."/>
            <person name="Bewley C."/>
        </authorList>
    </citation>
    <scope>NUCLEOTIDE SEQUENCE</scope>
    <source>
        <strain evidence="1">NIES-1699</strain>
    </source>
</reference>
<proteinExistence type="predicted"/>